<gene>
    <name evidence="4" type="ORF">EV191_101722</name>
</gene>
<dbReference type="PRINTS" id="PR00080">
    <property type="entry name" value="SDRFAMILY"/>
</dbReference>
<evidence type="ECO:0000256" key="1">
    <source>
        <dbReference type="ARBA" id="ARBA00006484"/>
    </source>
</evidence>
<dbReference type="EMBL" id="SLXQ01000001">
    <property type="protein sequence ID" value="TCP56776.1"/>
    <property type="molecule type" value="Genomic_DNA"/>
</dbReference>
<dbReference type="AlphaFoldDB" id="A0A4V2SV14"/>
<dbReference type="Pfam" id="PF00106">
    <property type="entry name" value="adh_short"/>
    <property type="match status" value="1"/>
</dbReference>
<protein>
    <submittedName>
        <fullName evidence="4">NAD(P)-dependent dehydrogenase (Short-subunit alcohol dehydrogenase family)</fullName>
    </submittedName>
</protein>
<dbReference type="PRINTS" id="PR00081">
    <property type="entry name" value="GDHRDH"/>
</dbReference>
<dbReference type="InterPro" id="IPR002347">
    <property type="entry name" value="SDR_fam"/>
</dbReference>
<dbReference type="PANTHER" id="PTHR42760:SF133">
    <property type="entry name" value="3-OXOACYL-[ACYL-CARRIER-PROTEIN] REDUCTASE"/>
    <property type="match status" value="1"/>
</dbReference>
<evidence type="ECO:0000256" key="2">
    <source>
        <dbReference type="ARBA" id="ARBA00023002"/>
    </source>
</evidence>
<reference evidence="4 5" key="1">
    <citation type="submission" date="2019-03" db="EMBL/GenBank/DDBJ databases">
        <title>Genomic Encyclopedia of Type Strains, Phase IV (KMG-IV): sequencing the most valuable type-strain genomes for metagenomic binning, comparative biology and taxonomic classification.</title>
        <authorList>
            <person name="Goeker M."/>
        </authorList>
    </citation>
    <scope>NUCLEOTIDE SEQUENCE [LARGE SCALE GENOMIC DNA]</scope>
    <source>
        <strain evidence="4 5">DSM 45765</strain>
    </source>
</reference>
<accession>A0A4V2SV14</accession>
<dbReference type="Proteomes" id="UP000294911">
    <property type="component" value="Unassembled WGS sequence"/>
</dbReference>
<evidence type="ECO:0000313" key="5">
    <source>
        <dbReference type="Proteomes" id="UP000294911"/>
    </source>
</evidence>
<dbReference type="GO" id="GO:0016616">
    <property type="term" value="F:oxidoreductase activity, acting on the CH-OH group of donors, NAD or NADP as acceptor"/>
    <property type="evidence" value="ECO:0007669"/>
    <property type="project" value="TreeGrafter"/>
</dbReference>
<evidence type="ECO:0000313" key="4">
    <source>
        <dbReference type="EMBL" id="TCP56776.1"/>
    </source>
</evidence>
<dbReference type="SUPFAM" id="SSF51735">
    <property type="entry name" value="NAD(P)-binding Rossmann-fold domains"/>
    <property type="match status" value="1"/>
</dbReference>
<dbReference type="PANTHER" id="PTHR42760">
    <property type="entry name" value="SHORT-CHAIN DEHYDROGENASES/REDUCTASES FAMILY MEMBER"/>
    <property type="match status" value="1"/>
</dbReference>
<name>A0A4V2SV14_9PSEU</name>
<dbReference type="Gene3D" id="3.40.50.720">
    <property type="entry name" value="NAD(P)-binding Rossmann-like Domain"/>
    <property type="match status" value="1"/>
</dbReference>
<sequence length="231" mass="23919">MNEMNISARTALVTGANRGLGLATANELAARGIHVVLTARDTRAAEEAAGTVGAGTVGIALDVTDASSIEHAYQLAGPVDILVSNAGVLLDGGSDPLTVSPRLVADTFRTNLYGSWLVAQRFIPRMLTRRWGRVVFVSSGTGSFSNGLFTSAPSYSLSKTALNGLTTMLAKHTSGTGVLVNAVNPGMTRTRMMPHAPQDPAVAAGEIADVACLPDDGPTGQFLRGGEQLGW</sequence>
<keyword evidence="5" id="KW-1185">Reference proteome</keyword>
<comment type="similarity">
    <text evidence="1 3">Belongs to the short-chain dehydrogenases/reductases (SDR) family.</text>
</comment>
<proteinExistence type="inferred from homology"/>
<comment type="caution">
    <text evidence="4">The sequence shown here is derived from an EMBL/GenBank/DDBJ whole genome shotgun (WGS) entry which is preliminary data.</text>
</comment>
<organism evidence="4 5">
    <name type="scientific">Tamaricihabitans halophyticus</name>
    <dbReference type="NCBI Taxonomy" id="1262583"/>
    <lineage>
        <taxon>Bacteria</taxon>
        <taxon>Bacillati</taxon>
        <taxon>Actinomycetota</taxon>
        <taxon>Actinomycetes</taxon>
        <taxon>Pseudonocardiales</taxon>
        <taxon>Pseudonocardiaceae</taxon>
        <taxon>Tamaricihabitans</taxon>
    </lineage>
</organism>
<keyword evidence="2" id="KW-0560">Oxidoreductase</keyword>
<dbReference type="InterPro" id="IPR036291">
    <property type="entry name" value="NAD(P)-bd_dom_sf"/>
</dbReference>
<evidence type="ECO:0000256" key="3">
    <source>
        <dbReference type="RuleBase" id="RU000363"/>
    </source>
</evidence>